<dbReference type="HOGENOM" id="CLU_031516_0_0_0"/>
<name>F9EQP6_9FUSO</name>
<reference evidence="1 2" key="1">
    <citation type="submission" date="2011-05" db="EMBL/GenBank/DDBJ databases">
        <authorList>
            <person name="Muzny D."/>
            <person name="Qin X."/>
            <person name="Deng J."/>
            <person name="Jiang H."/>
            <person name="Liu Y."/>
            <person name="Qu J."/>
            <person name="Song X.-Z."/>
            <person name="Zhang L."/>
            <person name="Thornton R."/>
            <person name="Coyle M."/>
            <person name="Francisco L."/>
            <person name="Jackson L."/>
            <person name="Javaid M."/>
            <person name="Korchina V."/>
            <person name="Kovar C."/>
            <person name="Mata R."/>
            <person name="Mathew T."/>
            <person name="Ngo R."/>
            <person name="Nguyen L."/>
            <person name="Nguyen N."/>
            <person name="Okwuonu G."/>
            <person name="Ongeri F."/>
            <person name="Pham C."/>
            <person name="Simmons D."/>
            <person name="Wilczek-Boney K."/>
            <person name="Hale W."/>
            <person name="Jakkamsetti A."/>
            <person name="Pham P."/>
            <person name="Ruth R."/>
            <person name="San Lucas F."/>
            <person name="Warren J."/>
            <person name="Zhang J."/>
            <person name="Zhao Z."/>
            <person name="Zhou C."/>
            <person name="Zhu D."/>
            <person name="Lee S."/>
            <person name="Bess C."/>
            <person name="Blankenburg K."/>
            <person name="Forbes L."/>
            <person name="Fu Q."/>
            <person name="Gubbala S."/>
            <person name="Hirani K."/>
            <person name="Jayaseelan J.C."/>
            <person name="Lara F."/>
            <person name="Munidasa M."/>
            <person name="Palculict T."/>
            <person name="Patil S."/>
            <person name="Pu L.-L."/>
            <person name="Saada N."/>
            <person name="Tang L."/>
            <person name="Weissenberger G."/>
            <person name="Zhu Y."/>
            <person name="Hemphill L."/>
            <person name="Shang Y."/>
            <person name="Youmans B."/>
            <person name="Ayvaz T."/>
            <person name="Ross M."/>
            <person name="Santibanez J."/>
            <person name="Aqrawi P."/>
            <person name="Gross S."/>
            <person name="Joshi V."/>
            <person name="Fowler G."/>
            <person name="Nazareth L."/>
            <person name="Reid J."/>
            <person name="Worley K."/>
            <person name="Petrosino J."/>
            <person name="Highlander S."/>
            <person name="Gibbs R."/>
        </authorList>
    </citation>
    <scope>NUCLEOTIDE SEQUENCE [LARGE SCALE GENOMIC DNA]</scope>
    <source>
        <strain evidence="1 2">ATCC 51191</strain>
    </source>
</reference>
<dbReference type="AlphaFoldDB" id="F9EQP6"/>
<gene>
    <name evidence="1" type="ORF">HMPREF9094_2251</name>
</gene>
<comment type="caution">
    <text evidence="1">The sequence shown here is derived from an EMBL/GenBank/DDBJ whole genome shotgun (WGS) entry which is preliminary data.</text>
</comment>
<feature type="non-terminal residue" evidence="1">
    <location>
        <position position="1"/>
    </location>
</feature>
<dbReference type="Proteomes" id="UP000005392">
    <property type="component" value="Unassembled WGS sequence"/>
</dbReference>
<accession>F9EQP6</accession>
<evidence type="ECO:0008006" key="3">
    <source>
        <dbReference type="Google" id="ProtNLM"/>
    </source>
</evidence>
<evidence type="ECO:0000313" key="1">
    <source>
        <dbReference type="EMBL" id="EGQ78721.1"/>
    </source>
</evidence>
<sequence>GNFVINNASIVDNSGKIIAKENILVNTKKIFQNAAYSDTGIYATNIGLVAKEDIENIGGNIIASGNISIYSENGDIKNSKKLSIHENDYHNVFTDVRGSGDIVGNKISIVANNVENLGADIKAQDKIQIGARKNLVIGNLETVDKKVKNGRKDFVLDENKTNVGSNLRAKDISLTSLGNVEITGSNVVADNKMNIGAKGDIAIVAGKDSILHEEKHNKNKGFGRSKSSTDIAYATHNVASNIIGDKVNITSEKNISLLGSNVQANTEGQIKADENITQAGVKDINYSYHKTTKTGFMGLTSKSVTDENYAEKAILSATLSGDKGLTYDSKNDLLLEGVKVVSSGSINLKGNNVEINPLETKSYNKHEEVKKGFSGSFNAKGASLSYGKDKLESNTDILNQTASQIVSNKDINIEASDKVKAKSVDIYAKNDVNISGDNGVEISTANNSYDNTTKQSSSRIGASVGINSAIVNTVENVKDIKKLTDFSGNSYDILNNASKVVGAIKDGAKATIAVADTNYNGATDAGYNNLKIMNDVFKANISYNKSKSKSSVHNETVEKSSLVSGRNMNIKSKNGSITISGTDVKVGNDLDLSAKKDITIKASEE</sequence>
<dbReference type="EMBL" id="AFQD01000431">
    <property type="protein sequence ID" value="EGQ78721.1"/>
    <property type="molecule type" value="Genomic_DNA"/>
</dbReference>
<dbReference type="GO" id="GO:0003824">
    <property type="term" value="F:catalytic activity"/>
    <property type="evidence" value="ECO:0007669"/>
    <property type="project" value="UniProtKB-ARBA"/>
</dbReference>
<keyword evidence="2" id="KW-1185">Reference proteome</keyword>
<feature type="non-terminal residue" evidence="1">
    <location>
        <position position="605"/>
    </location>
</feature>
<protein>
    <recommendedName>
        <fullName evidence="3">Hemolysin</fullName>
    </recommendedName>
</protein>
<dbReference type="InterPro" id="IPR025157">
    <property type="entry name" value="Hemagglutinin_rpt"/>
</dbReference>
<evidence type="ECO:0000313" key="2">
    <source>
        <dbReference type="Proteomes" id="UP000005392"/>
    </source>
</evidence>
<proteinExistence type="predicted"/>
<organism evidence="1 2">
    <name type="scientific">Fusobacterium animalis ATCC 51191</name>
    <dbReference type="NCBI Taxonomy" id="997347"/>
    <lineage>
        <taxon>Bacteria</taxon>
        <taxon>Fusobacteriati</taxon>
        <taxon>Fusobacteriota</taxon>
        <taxon>Fusobacteriia</taxon>
        <taxon>Fusobacteriales</taxon>
        <taxon>Fusobacteriaceae</taxon>
        <taxon>Fusobacterium</taxon>
    </lineage>
</organism>
<dbReference type="Pfam" id="PF13332">
    <property type="entry name" value="Fil_haemagg_2"/>
    <property type="match status" value="4"/>
</dbReference>